<organism evidence="9 10">
    <name type="scientific">Fistulina hepatica ATCC 64428</name>
    <dbReference type="NCBI Taxonomy" id="1128425"/>
    <lineage>
        <taxon>Eukaryota</taxon>
        <taxon>Fungi</taxon>
        <taxon>Dikarya</taxon>
        <taxon>Basidiomycota</taxon>
        <taxon>Agaricomycotina</taxon>
        <taxon>Agaricomycetes</taxon>
        <taxon>Agaricomycetidae</taxon>
        <taxon>Agaricales</taxon>
        <taxon>Fistulinaceae</taxon>
        <taxon>Fistulina</taxon>
    </lineage>
</organism>
<dbReference type="Pfam" id="PF00962">
    <property type="entry name" value="A_deaminase"/>
    <property type="match status" value="1"/>
</dbReference>
<dbReference type="GO" id="GO:0004000">
    <property type="term" value="F:adenosine deaminase activity"/>
    <property type="evidence" value="ECO:0007669"/>
    <property type="project" value="TreeGrafter"/>
</dbReference>
<evidence type="ECO:0000256" key="2">
    <source>
        <dbReference type="ARBA" id="ARBA00006676"/>
    </source>
</evidence>
<keyword evidence="3" id="KW-0479">Metal-binding</keyword>
<dbReference type="PANTHER" id="PTHR11409:SF42">
    <property type="entry name" value="ADENOSINE DEAMINASE-LIKE PROTEIN"/>
    <property type="match status" value="1"/>
</dbReference>
<keyword evidence="6" id="KW-0546">Nucleotide metabolism</keyword>
<evidence type="ECO:0000313" key="9">
    <source>
        <dbReference type="EMBL" id="KIY48020.1"/>
    </source>
</evidence>
<proteinExistence type="inferred from homology"/>
<dbReference type="Proteomes" id="UP000054144">
    <property type="component" value="Unassembled WGS sequence"/>
</dbReference>
<keyword evidence="5" id="KW-0862">Zinc</keyword>
<dbReference type="GO" id="GO:0046103">
    <property type="term" value="P:inosine biosynthetic process"/>
    <property type="evidence" value="ECO:0007669"/>
    <property type="project" value="TreeGrafter"/>
</dbReference>
<dbReference type="InterPro" id="IPR006330">
    <property type="entry name" value="Ado/ade_deaminase"/>
</dbReference>
<dbReference type="GO" id="GO:0046872">
    <property type="term" value="F:metal ion binding"/>
    <property type="evidence" value="ECO:0007669"/>
    <property type="project" value="UniProtKB-KW"/>
</dbReference>
<name>A0A0D7ABI0_9AGAR</name>
<dbReference type="SUPFAM" id="SSF51556">
    <property type="entry name" value="Metallo-dependent hydrolases"/>
    <property type="match status" value="1"/>
</dbReference>
<keyword evidence="10" id="KW-1185">Reference proteome</keyword>
<gene>
    <name evidence="9" type="ORF">FISHEDRAFT_44103</name>
</gene>
<dbReference type="GO" id="GO:0006154">
    <property type="term" value="P:adenosine catabolic process"/>
    <property type="evidence" value="ECO:0007669"/>
    <property type="project" value="TreeGrafter"/>
</dbReference>
<evidence type="ECO:0000256" key="6">
    <source>
        <dbReference type="ARBA" id="ARBA00023080"/>
    </source>
</evidence>
<evidence type="ECO:0000256" key="7">
    <source>
        <dbReference type="ARBA" id="ARBA00048787"/>
    </source>
</evidence>
<reference evidence="9 10" key="1">
    <citation type="journal article" date="2015" name="Fungal Genet. Biol.">
        <title>Evolution of novel wood decay mechanisms in Agaricales revealed by the genome sequences of Fistulina hepatica and Cylindrobasidium torrendii.</title>
        <authorList>
            <person name="Floudas D."/>
            <person name="Held B.W."/>
            <person name="Riley R."/>
            <person name="Nagy L.G."/>
            <person name="Koehler G."/>
            <person name="Ransdell A.S."/>
            <person name="Younus H."/>
            <person name="Chow J."/>
            <person name="Chiniquy J."/>
            <person name="Lipzen A."/>
            <person name="Tritt A."/>
            <person name="Sun H."/>
            <person name="Haridas S."/>
            <person name="LaButti K."/>
            <person name="Ohm R.A."/>
            <person name="Kues U."/>
            <person name="Blanchette R.A."/>
            <person name="Grigoriev I.V."/>
            <person name="Minto R.E."/>
            <person name="Hibbett D.S."/>
        </authorList>
    </citation>
    <scope>NUCLEOTIDE SEQUENCE [LARGE SCALE GENOMIC DNA]</scope>
    <source>
        <strain evidence="9 10">ATCC 64428</strain>
    </source>
</reference>
<evidence type="ECO:0000256" key="4">
    <source>
        <dbReference type="ARBA" id="ARBA00022801"/>
    </source>
</evidence>
<evidence type="ECO:0000313" key="10">
    <source>
        <dbReference type="Proteomes" id="UP000054144"/>
    </source>
</evidence>
<evidence type="ECO:0000256" key="3">
    <source>
        <dbReference type="ARBA" id="ARBA00022723"/>
    </source>
</evidence>
<evidence type="ECO:0000259" key="8">
    <source>
        <dbReference type="Pfam" id="PF00962"/>
    </source>
</evidence>
<comment type="similarity">
    <text evidence="2">Belongs to the metallo-dependent hydrolases superfamily. Adenosine and AMP deaminases family.</text>
</comment>
<sequence>MTRLSYLEAVLDEVEKYSPEQAGLVVSMDRRMDAAALDECVSLAISLRDQGRRVVGVDLCGSPLAGSVDLFEPFFKRATVAGLGVTLHIAETEENTAEETLRLLSLRPDRLGHATFLNDDARRIVMDSNVCVEICLSSNLLSVFDVNPLIKYADQKTPARKQKLLPFRTNMTAEYAKMLKAQTLRLGLSENHVRRTPHMRLE</sequence>
<protein>
    <submittedName>
        <fullName evidence="9">Metallo-dependent hydrolase</fullName>
    </submittedName>
</protein>
<evidence type="ECO:0000256" key="5">
    <source>
        <dbReference type="ARBA" id="ARBA00022833"/>
    </source>
</evidence>
<dbReference type="InterPro" id="IPR032466">
    <property type="entry name" value="Metal_Hydrolase"/>
</dbReference>
<dbReference type="AlphaFoldDB" id="A0A0D7ABI0"/>
<dbReference type="PANTHER" id="PTHR11409">
    <property type="entry name" value="ADENOSINE DEAMINASE"/>
    <property type="match status" value="1"/>
</dbReference>
<dbReference type="EMBL" id="KN881862">
    <property type="protein sequence ID" value="KIY48020.1"/>
    <property type="molecule type" value="Genomic_DNA"/>
</dbReference>
<dbReference type="GO" id="GO:0009117">
    <property type="term" value="P:nucleotide metabolic process"/>
    <property type="evidence" value="ECO:0007669"/>
    <property type="project" value="UniProtKB-KW"/>
</dbReference>
<dbReference type="InterPro" id="IPR001365">
    <property type="entry name" value="A_deaminase_dom"/>
</dbReference>
<accession>A0A0D7ABI0</accession>
<comment type="catalytic activity">
    <reaction evidence="7">
        <text>N(6)-methyl-AMP + H2O + H(+) = IMP + methylamine</text>
        <dbReference type="Rhea" id="RHEA:16001"/>
        <dbReference type="ChEBI" id="CHEBI:15377"/>
        <dbReference type="ChEBI" id="CHEBI:15378"/>
        <dbReference type="ChEBI" id="CHEBI:58053"/>
        <dbReference type="ChEBI" id="CHEBI:59338"/>
        <dbReference type="ChEBI" id="CHEBI:144842"/>
    </reaction>
    <physiologicalReaction direction="left-to-right" evidence="7">
        <dbReference type="Rhea" id="RHEA:16002"/>
    </physiologicalReaction>
</comment>
<evidence type="ECO:0000256" key="1">
    <source>
        <dbReference type="ARBA" id="ARBA00001947"/>
    </source>
</evidence>
<keyword evidence="4 9" id="KW-0378">Hydrolase</keyword>
<feature type="domain" description="Adenosine deaminase" evidence="8">
    <location>
        <begin position="23"/>
        <end position="141"/>
    </location>
</feature>
<dbReference type="OrthoDB" id="272271at2759"/>
<dbReference type="Gene3D" id="3.20.20.140">
    <property type="entry name" value="Metal-dependent hydrolases"/>
    <property type="match status" value="1"/>
</dbReference>
<comment type="cofactor">
    <cofactor evidence="1">
        <name>Zn(2+)</name>
        <dbReference type="ChEBI" id="CHEBI:29105"/>
    </cofactor>
</comment>